<protein>
    <submittedName>
        <fullName evidence="1">Uncharacterized protein</fullName>
    </submittedName>
</protein>
<proteinExistence type="predicted"/>
<organism evidence="1">
    <name type="scientific">marine sediment metagenome</name>
    <dbReference type="NCBI Taxonomy" id="412755"/>
    <lineage>
        <taxon>unclassified sequences</taxon>
        <taxon>metagenomes</taxon>
        <taxon>ecological metagenomes</taxon>
    </lineage>
</organism>
<accession>X1B0X1</accession>
<reference evidence="1" key="1">
    <citation type="journal article" date="2014" name="Front. Microbiol.">
        <title>High frequency of phylogenetically diverse reductive dehalogenase-homologous genes in deep subseafloor sedimentary metagenomes.</title>
        <authorList>
            <person name="Kawai M."/>
            <person name="Futagami T."/>
            <person name="Toyoda A."/>
            <person name="Takaki Y."/>
            <person name="Nishi S."/>
            <person name="Hori S."/>
            <person name="Arai W."/>
            <person name="Tsubouchi T."/>
            <person name="Morono Y."/>
            <person name="Uchiyama I."/>
            <person name="Ito T."/>
            <person name="Fujiyama A."/>
            <person name="Inagaki F."/>
            <person name="Takami H."/>
        </authorList>
    </citation>
    <scope>NUCLEOTIDE SEQUENCE</scope>
    <source>
        <strain evidence="1">Expedition CK06-06</strain>
    </source>
</reference>
<gene>
    <name evidence="1" type="ORF">S01H4_22875</name>
</gene>
<comment type="caution">
    <text evidence="1">The sequence shown here is derived from an EMBL/GenBank/DDBJ whole genome shotgun (WGS) entry which is preliminary data.</text>
</comment>
<feature type="non-terminal residue" evidence="1">
    <location>
        <position position="143"/>
    </location>
</feature>
<name>X1B0X1_9ZZZZ</name>
<dbReference type="AlphaFoldDB" id="X1B0X1"/>
<dbReference type="EMBL" id="BART01010544">
    <property type="protein sequence ID" value="GAG89384.1"/>
    <property type="molecule type" value="Genomic_DNA"/>
</dbReference>
<evidence type="ECO:0000313" key="1">
    <source>
        <dbReference type="EMBL" id="GAG89384.1"/>
    </source>
</evidence>
<sequence length="143" mass="15365">MNTYVALKKLASAFITEVMQNLSSGEYPSGADESGRGYVKIQDTFTTSQVAGGDTSIEVVVGNKNAPYTKAFEFGSGVQGKKGKTYPIFPRNAPALAFYWEKIGMQTIVPKGGGFKSYIQSPNVYVIGKGKVDHPGIKAKPFV</sequence>